<dbReference type="Gene3D" id="1.10.340.70">
    <property type="match status" value="1"/>
</dbReference>
<organism evidence="3 4">
    <name type="scientific">Tanacetum coccineum</name>
    <dbReference type="NCBI Taxonomy" id="301880"/>
    <lineage>
        <taxon>Eukaryota</taxon>
        <taxon>Viridiplantae</taxon>
        <taxon>Streptophyta</taxon>
        <taxon>Embryophyta</taxon>
        <taxon>Tracheophyta</taxon>
        <taxon>Spermatophyta</taxon>
        <taxon>Magnoliopsida</taxon>
        <taxon>eudicotyledons</taxon>
        <taxon>Gunneridae</taxon>
        <taxon>Pentapetalae</taxon>
        <taxon>asterids</taxon>
        <taxon>campanulids</taxon>
        <taxon>Asterales</taxon>
        <taxon>Asteraceae</taxon>
        <taxon>Asteroideae</taxon>
        <taxon>Anthemideae</taxon>
        <taxon>Anthemidinae</taxon>
        <taxon>Tanacetum</taxon>
    </lineage>
</organism>
<protein>
    <submittedName>
        <fullName evidence="3">Retrovirus-related pol polyprotein from transposon TNT 1-94</fullName>
    </submittedName>
</protein>
<reference evidence="3" key="1">
    <citation type="journal article" date="2022" name="Int. J. Mol. Sci.">
        <title>Draft Genome of Tanacetum Coccineum: Genomic Comparison of Closely Related Tanacetum-Family Plants.</title>
        <authorList>
            <person name="Yamashiro T."/>
            <person name="Shiraishi A."/>
            <person name="Nakayama K."/>
            <person name="Satake H."/>
        </authorList>
    </citation>
    <scope>NUCLEOTIDE SEQUENCE</scope>
</reference>
<keyword evidence="4" id="KW-1185">Reference proteome</keyword>
<feature type="domain" description="Integrase zinc-binding" evidence="2">
    <location>
        <begin position="458"/>
        <end position="484"/>
    </location>
</feature>
<dbReference type="Pfam" id="PF17921">
    <property type="entry name" value="Integrase_H2C2"/>
    <property type="match status" value="1"/>
</dbReference>
<dbReference type="Proteomes" id="UP001151760">
    <property type="component" value="Unassembled WGS sequence"/>
</dbReference>
<dbReference type="InterPro" id="IPR052160">
    <property type="entry name" value="Gypsy_RT_Integrase-like"/>
</dbReference>
<dbReference type="CDD" id="cd09272">
    <property type="entry name" value="RNase_HI_RT_Ty1"/>
    <property type="match status" value="1"/>
</dbReference>
<feature type="domain" description="Reverse transcriptase Ty1/copia-type" evidence="1">
    <location>
        <begin position="4"/>
        <end position="106"/>
    </location>
</feature>
<gene>
    <name evidence="3" type="ORF">Tco_0975175</name>
</gene>
<accession>A0ABQ5EDN9</accession>
<name>A0ABQ5EDN9_9ASTR</name>
<proteinExistence type="predicted"/>
<evidence type="ECO:0000259" key="1">
    <source>
        <dbReference type="Pfam" id="PF07727"/>
    </source>
</evidence>
<dbReference type="Pfam" id="PF07727">
    <property type="entry name" value="RVT_2"/>
    <property type="match status" value="1"/>
</dbReference>
<evidence type="ECO:0000313" key="3">
    <source>
        <dbReference type="EMBL" id="GJT49018.1"/>
    </source>
</evidence>
<dbReference type="EMBL" id="BQNB010016201">
    <property type="protein sequence ID" value="GJT49018.1"/>
    <property type="molecule type" value="Genomic_DNA"/>
</dbReference>
<dbReference type="InterPro" id="IPR013103">
    <property type="entry name" value="RVT_2"/>
</dbReference>
<comment type="caution">
    <text evidence="3">The sequence shown here is derived from an EMBL/GenBank/DDBJ whole genome shotgun (WGS) entry which is preliminary data.</text>
</comment>
<evidence type="ECO:0000259" key="2">
    <source>
        <dbReference type="Pfam" id="PF17921"/>
    </source>
</evidence>
<reference evidence="3" key="2">
    <citation type="submission" date="2022-01" db="EMBL/GenBank/DDBJ databases">
        <authorList>
            <person name="Yamashiro T."/>
            <person name="Shiraishi A."/>
            <person name="Satake H."/>
            <person name="Nakayama K."/>
        </authorList>
    </citation>
    <scope>NUCLEOTIDE SEQUENCE</scope>
</reference>
<dbReference type="InterPro" id="IPR041588">
    <property type="entry name" value="Integrase_H2C2"/>
</dbReference>
<evidence type="ECO:0000313" key="4">
    <source>
        <dbReference type="Proteomes" id="UP001151760"/>
    </source>
</evidence>
<sequence>MIIVIKNKARIVAQGYNQQEGIDYDETFALVARLEAIRIFLAFDTYMNFIVYQMDVKSAFLNGKLKEEVYIKQPPGFKINEFPNHVCKLDKALYGLKQASRAWYDINGSSLKTPMVPPNNLGPDLSGKSINETEYRGMIGSLMYLKGYSDFDHAGCNMDKKSTSAKAEYVAAGCCANILWMKSQLTDYDIIYEKVPIFCGNTSAIAISNNPVLHSRTKQIDIRYHFIRDYVLKGDIELHFILTQYQLADIFTKPLDEPTFKRLIIELAFTRALNQYKEYLSEVWYTAKTLDDSKVYISSPTRGIRGDIDHNLWDIIINGDLKDEATPLGEQYSPPVPKTVKQLAARRNQERIKSILLLAIPDEYLLKFHNVPNAKSLWAAIKSRFGGNEESQKMQKNVLKHQFENFVTASNETLVDLCGSNHSTVVCMAKKLLISSKLVMKDPPGAIMVPISPLKKYLMSVFFWPTIYRDAHAMIKSCDTCQRQGKISQRNEMPQNAIQVCEIFDIWGINFIGPFSSLRGNKCILVAVDYLSKC</sequence>
<dbReference type="PANTHER" id="PTHR47266">
    <property type="entry name" value="ENDONUCLEASE-RELATED"/>
    <property type="match status" value="1"/>
</dbReference>